<comment type="caution">
    <text evidence="1">The sequence shown here is derived from an EMBL/GenBank/DDBJ whole genome shotgun (WGS) entry which is preliminary data.</text>
</comment>
<name>A0ABX2H2H4_9FIRM</name>
<sequence>MDKKFDKEYSTQWIKEVKWLSCHNVRFTFVKRDTNGITIYKYKKTHQLFSALAEFYCRNGD</sequence>
<dbReference type="RefSeq" id="WP_173769275.1">
    <property type="nucleotide sequence ID" value="NZ_JAAITS010000004.1"/>
</dbReference>
<accession>A0ABX2H2H4</accession>
<protein>
    <submittedName>
        <fullName evidence="1">Uncharacterized protein</fullName>
    </submittedName>
</protein>
<dbReference type="Proteomes" id="UP001644719">
    <property type="component" value="Unassembled WGS sequence"/>
</dbReference>
<organism evidence="1 2">
    <name type="scientific">Blautia faecis</name>
    <dbReference type="NCBI Taxonomy" id="871665"/>
    <lineage>
        <taxon>Bacteria</taxon>
        <taxon>Bacillati</taxon>
        <taxon>Bacillota</taxon>
        <taxon>Clostridia</taxon>
        <taxon>Lachnospirales</taxon>
        <taxon>Lachnospiraceae</taxon>
        <taxon>Blautia</taxon>
    </lineage>
</organism>
<gene>
    <name evidence="1" type="ORF">G5B17_02290</name>
</gene>
<evidence type="ECO:0000313" key="1">
    <source>
        <dbReference type="EMBL" id="NSG84288.1"/>
    </source>
</evidence>
<evidence type="ECO:0000313" key="2">
    <source>
        <dbReference type="Proteomes" id="UP001644719"/>
    </source>
</evidence>
<keyword evidence="2" id="KW-1185">Reference proteome</keyword>
<proteinExistence type="predicted"/>
<reference evidence="1 2" key="1">
    <citation type="journal article" date="2020" name="Cell Host Microbe">
        <title>Functional and Genomic Variation between Human-Derived Isolates of Lachnospiraceae Reveals Inter- and Intra-Species Diversity.</title>
        <authorList>
            <person name="Sorbara M.T."/>
            <person name="Littmann E.R."/>
            <person name="Fontana E."/>
            <person name="Moody T.U."/>
            <person name="Kohout C.E."/>
            <person name="Gjonbalaj M."/>
            <person name="Eaton V."/>
            <person name="Seok R."/>
            <person name="Leiner I.M."/>
            <person name="Pamer E.G."/>
        </authorList>
    </citation>
    <scope>NUCLEOTIDE SEQUENCE [LARGE SCALE GENOMIC DNA]</scope>
    <source>
        <strain evidence="1 2">MSK.17.74</strain>
    </source>
</reference>
<dbReference type="EMBL" id="JAAITS010000004">
    <property type="protein sequence ID" value="NSG84288.1"/>
    <property type="molecule type" value="Genomic_DNA"/>
</dbReference>